<evidence type="ECO:0000313" key="11">
    <source>
        <dbReference type="EMBL" id="CAG9128529.1"/>
    </source>
</evidence>
<feature type="chain" id="PRO_5035789079" evidence="9">
    <location>
        <begin position="20"/>
        <end position="581"/>
    </location>
</feature>
<dbReference type="InterPro" id="IPR018028">
    <property type="entry name" value="Catalase"/>
</dbReference>
<reference evidence="11" key="1">
    <citation type="submission" date="2020-11" db="EMBL/GenBank/DDBJ databases">
        <authorList>
            <person name="Whiteford S."/>
        </authorList>
    </citation>
    <scope>NUCLEOTIDE SEQUENCE</scope>
</reference>
<dbReference type="Pfam" id="PF06628">
    <property type="entry name" value="Catalase-rel"/>
    <property type="match status" value="1"/>
</dbReference>
<evidence type="ECO:0000256" key="1">
    <source>
        <dbReference type="ARBA" id="ARBA00005329"/>
    </source>
</evidence>
<feature type="region of interest" description="Disordered" evidence="8">
    <location>
        <begin position="37"/>
        <end position="56"/>
    </location>
</feature>
<evidence type="ECO:0000256" key="4">
    <source>
        <dbReference type="ARBA" id="ARBA00022723"/>
    </source>
</evidence>
<dbReference type="GO" id="GO:0020037">
    <property type="term" value="F:heme binding"/>
    <property type="evidence" value="ECO:0007669"/>
    <property type="project" value="InterPro"/>
</dbReference>
<evidence type="ECO:0000256" key="3">
    <source>
        <dbReference type="ARBA" id="ARBA00022617"/>
    </source>
</evidence>
<dbReference type="GO" id="GO:0005777">
    <property type="term" value="C:peroxisome"/>
    <property type="evidence" value="ECO:0007669"/>
    <property type="project" value="TreeGrafter"/>
</dbReference>
<evidence type="ECO:0000256" key="6">
    <source>
        <dbReference type="ARBA" id="ARBA00023004"/>
    </source>
</evidence>
<dbReference type="GO" id="GO:0005739">
    <property type="term" value="C:mitochondrion"/>
    <property type="evidence" value="ECO:0007669"/>
    <property type="project" value="TreeGrafter"/>
</dbReference>
<dbReference type="GO" id="GO:0042744">
    <property type="term" value="P:hydrogen peroxide catabolic process"/>
    <property type="evidence" value="ECO:0007669"/>
    <property type="project" value="UniProtKB-KW"/>
</dbReference>
<dbReference type="PROSITE" id="PS51402">
    <property type="entry name" value="CATALASE_3"/>
    <property type="match status" value="1"/>
</dbReference>
<evidence type="ECO:0000256" key="9">
    <source>
        <dbReference type="SAM" id="SignalP"/>
    </source>
</evidence>
<feature type="domain" description="Catalase core" evidence="10">
    <location>
        <begin position="99"/>
        <end position="477"/>
    </location>
</feature>
<organism evidence="11 12">
    <name type="scientific">Plutella xylostella</name>
    <name type="common">Diamondback moth</name>
    <name type="synonym">Plutella maculipennis</name>
    <dbReference type="NCBI Taxonomy" id="51655"/>
    <lineage>
        <taxon>Eukaryota</taxon>
        <taxon>Metazoa</taxon>
        <taxon>Ecdysozoa</taxon>
        <taxon>Arthropoda</taxon>
        <taxon>Hexapoda</taxon>
        <taxon>Insecta</taxon>
        <taxon>Pterygota</taxon>
        <taxon>Neoptera</taxon>
        <taxon>Endopterygota</taxon>
        <taxon>Lepidoptera</taxon>
        <taxon>Glossata</taxon>
        <taxon>Ditrysia</taxon>
        <taxon>Yponomeutoidea</taxon>
        <taxon>Plutellidae</taxon>
        <taxon>Plutella</taxon>
    </lineage>
</organism>
<dbReference type="Gene3D" id="2.40.180.10">
    <property type="entry name" value="Catalase core domain"/>
    <property type="match status" value="1"/>
</dbReference>
<evidence type="ECO:0000259" key="10">
    <source>
        <dbReference type="SMART" id="SM01060"/>
    </source>
</evidence>
<dbReference type="SMART" id="SM01060">
    <property type="entry name" value="Catalase"/>
    <property type="match status" value="1"/>
</dbReference>
<comment type="similarity">
    <text evidence="1">Belongs to the catalase family.</text>
</comment>
<name>A0A8S4FLE3_PLUXY</name>
<dbReference type="GO" id="GO:0046872">
    <property type="term" value="F:metal ion binding"/>
    <property type="evidence" value="ECO:0007669"/>
    <property type="project" value="UniProtKB-KW"/>
</dbReference>
<dbReference type="Proteomes" id="UP000653454">
    <property type="component" value="Unassembled WGS sequence"/>
</dbReference>
<comment type="caution">
    <text evidence="11">The sequence shown here is derived from an EMBL/GenBank/DDBJ whole genome shotgun (WGS) entry which is preliminary data.</text>
</comment>
<dbReference type="SUPFAM" id="SSF56634">
    <property type="entry name" value="Heme-dependent catalase-like"/>
    <property type="match status" value="1"/>
</dbReference>
<keyword evidence="7" id="KW-0376">Hydrogen peroxide</keyword>
<keyword evidence="6" id="KW-0408">Iron</keyword>
<dbReference type="Pfam" id="PF00199">
    <property type="entry name" value="Catalase"/>
    <property type="match status" value="1"/>
</dbReference>
<keyword evidence="9" id="KW-0732">Signal</keyword>
<keyword evidence="4" id="KW-0479">Metal-binding</keyword>
<proteinExistence type="inferred from homology"/>
<keyword evidence="12" id="KW-1185">Reference proteome</keyword>
<sequence length="581" mass="66089">MKQAAALVLLLALTAAAAAGEGDREQAWERDRELALRRSHETDRDKGHQYFSNDRDILADSARDAEDEEHHDGDVDANVDPASAQLDEWKAKHKPRLLTTAAGAPVDVRSAFTLNSDLLDNPFFLDTINSITNERIPNREVNAKGSGAFGYFEVTNDVTKYTKAKLFEKVGKRTRVLARLGTSQSETGGSDLEPLGLRGLSVKFYTEEGNLDLLSIQIPVFFFKDPQLFTFTARALRRNPKTYLKDFTAVYDFLTLHPESLHSFMWMASEYGLPRGFRRMNAFPIHCYEIYNEKGEQFYVRFKFLSELGYDSFTLKEARELGADDPDFFIRDLYNAIALGRAPAWRLHMDVLRDVHAVDFDPFDVTRLWGNGTYDTVELGRLVLDRNVDNHFAQVEQAAFNPNHLVPGIAGPRDQLFRGRILAYTGAQIHRLGVNNHKIPVNCPLRAATYNRDGAGPVGDNERDAPVYFPNSFHGPAPRVEAAAPERLVVRHSARVDLQPARDFYRLVLRRPAQRRRLVENMAAHMQRVPRATRRPFLRLLRAVDQELAARLHAALERRGRRHLPTLVDDVPRNTRDYSEL</sequence>
<dbReference type="PANTHER" id="PTHR11465">
    <property type="entry name" value="CATALASE"/>
    <property type="match status" value="1"/>
</dbReference>
<keyword evidence="2" id="KW-0575">Peroxidase</keyword>
<dbReference type="GO" id="GO:0004096">
    <property type="term" value="F:catalase activity"/>
    <property type="evidence" value="ECO:0007669"/>
    <property type="project" value="UniProtKB-EC"/>
</dbReference>
<evidence type="ECO:0000256" key="5">
    <source>
        <dbReference type="ARBA" id="ARBA00023002"/>
    </source>
</evidence>
<dbReference type="AlphaFoldDB" id="A0A8S4FLE3"/>
<dbReference type="PANTHER" id="PTHR11465:SF9">
    <property type="entry name" value="CATALASE"/>
    <property type="match status" value="1"/>
</dbReference>
<accession>A0A8S4FLE3</accession>
<gene>
    <name evidence="11" type="ORF">PLXY2_LOCUS9246</name>
</gene>
<dbReference type="EMBL" id="CAJHNJ030000036">
    <property type="protein sequence ID" value="CAG9128529.1"/>
    <property type="molecule type" value="Genomic_DNA"/>
</dbReference>
<dbReference type="GO" id="GO:0042542">
    <property type="term" value="P:response to hydrogen peroxide"/>
    <property type="evidence" value="ECO:0007669"/>
    <property type="project" value="TreeGrafter"/>
</dbReference>
<evidence type="ECO:0000256" key="2">
    <source>
        <dbReference type="ARBA" id="ARBA00022559"/>
    </source>
</evidence>
<evidence type="ECO:0000256" key="8">
    <source>
        <dbReference type="SAM" id="MobiDB-lite"/>
    </source>
</evidence>
<dbReference type="PRINTS" id="PR00067">
    <property type="entry name" value="CATALASE"/>
</dbReference>
<dbReference type="InterPro" id="IPR010582">
    <property type="entry name" value="Catalase_immune_responsive"/>
</dbReference>
<dbReference type="InterPro" id="IPR011614">
    <property type="entry name" value="Catalase_core"/>
</dbReference>
<keyword evidence="3" id="KW-0349">Heme</keyword>
<feature type="signal peptide" evidence="9">
    <location>
        <begin position="1"/>
        <end position="19"/>
    </location>
</feature>
<keyword evidence="5" id="KW-0560">Oxidoreductase</keyword>
<protein>
    <submittedName>
        <fullName evidence="11">(diamondback moth) hypothetical protein</fullName>
    </submittedName>
</protein>
<evidence type="ECO:0000256" key="7">
    <source>
        <dbReference type="ARBA" id="ARBA00023324"/>
    </source>
</evidence>
<dbReference type="InterPro" id="IPR020835">
    <property type="entry name" value="Catalase_sf"/>
</dbReference>
<evidence type="ECO:0000313" key="12">
    <source>
        <dbReference type="Proteomes" id="UP000653454"/>
    </source>
</evidence>